<keyword evidence="2" id="KW-0812">Transmembrane</keyword>
<keyword evidence="2" id="KW-0472">Membrane</keyword>
<name>A0A7S2QH44_9DINO</name>
<accession>A0A7S2QH44</accession>
<feature type="transmembrane region" description="Helical" evidence="2">
    <location>
        <begin position="44"/>
        <end position="65"/>
    </location>
</feature>
<sequence>MTHAYCALADLQVGAELISQSFSMLITGEISGGAISESHLQMALTYLSVLLFTVFFLNVFIGVIGENYSIQKTLSPLVFQKVRAGICSTYLLRASVIPGWMCPTAAGCLSAAAGAVMLLLQAYQLAAQRPLGCPALVFAACQATMFVCCYQNADLPWAKGKTSGERAPPHYIWYAEAVSSEAPSQLSRVEHCLGELRDLLMQQPSLSAVFSPTSPGTAVAHRRQGTATPKFFS</sequence>
<dbReference type="AlphaFoldDB" id="A0A7S2QH44"/>
<evidence type="ECO:0000256" key="1">
    <source>
        <dbReference type="SAM" id="MobiDB-lite"/>
    </source>
</evidence>
<gene>
    <name evidence="3" type="ORF">BRAN1462_LOCUS60048</name>
</gene>
<protein>
    <submittedName>
        <fullName evidence="3">Uncharacterized protein</fullName>
    </submittedName>
</protein>
<proteinExistence type="predicted"/>
<feature type="transmembrane region" description="Helical" evidence="2">
    <location>
        <begin position="97"/>
        <end position="120"/>
    </location>
</feature>
<feature type="region of interest" description="Disordered" evidence="1">
    <location>
        <begin position="212"/>
        <end position="233"/>
    </location>
</feature>
<reference evidence="3" key="1">
    <citation type="submission" date="2021-01" db="EMBL/GenBank/DDBJ databases">
        <authorList>
            <person name="Corre E."/>
            <person name="Pelletier E."/>
            <person name="Niang G."/>
            <person name="Scheremetjew M."/>
            <person name="Finn R."/>
            <person name="Kale V."/>
            <person name="Holt S."/>
            <person name="Cochrane G."/>
            <person name="Meng A."/>
            <person name="Brown T."/>
            <person name="Cohen L."/>
        </authorList>
    </citation>
    <scope>NUCLEOTIDE SEQUENCE</scope>
    <source>
        <strain evidence="3">RCC3387</strain>
    </source>
</reference>
<evidence type="ECO:0000313" key="3">
    <source>
        <dbReference type="EMBL" id="CAD9642226.1"/>
    </source>
</evidence>
<dbReference type="EMBL" id="HBGW01094599">
    <property type="protein sequence ID" value="CAD9642226.1"/>
    <property type="molecule type" value="Transcribed_RNA"/>
</dbReference>
<organism evidence="3">
    <name type="scientific">Zooxanthella nutricula</name>
    <dbReference type="NCBI Taxonomy" id="1333877"/>
    <lineage>
        <taxon>Eukaryota</taxon>
        <taxon>Sar</taxon>
        <taxon>Alveolata</taxon>
        <taxon>Dinophyceae</taxon>
        <taxon>Peridiniales</taxon>
        <taxon>Peridiniales incertae sedis</taxon>
        <taxon>Zooxanthella</taxon>
    </lineage>
</organism>
<keyword evidence="2" id="KW-1133">Transmembrane helix</keyword>
<evidence type="ECO:0000256" key="2">
    <source>
        <dbReference type="SAM" id="Phobius"/>
    </source>
</evidence>